<dbReference type="GO" id="GO:0004016">
    <property type="term" value="F:adenylate cyclase activity"/>
    <property type="evidence" value="ECO:0007669"/>
    <property type="project" value="TreeGrafter"/>
</dbReference>
<proteinExistence type="predicted"/>
<dbReference type="GO" id="GO:0005524">
    <property type="term" value="F:ATP binding"/>
    <property type="evidence" value="ECO:0007669"/>
    <property type="project" value="UniProtKB-KW"/>
</dbReference>
<sequence length="654" mass="72769">LSGKGRMITLVGEPGIGKTRTSQELATYATLRNAQVLWGRCYEEQGVPPYWPWVQAIRSYVRERDPQELSVEMGAGASDIAEIVSDVRERLPGLPDSSSLDAEEARFRLFDSITAFLKSASQRQPIVLILDDLHWSDKSSLSLLQFVARELAGTRLLVVGTYRDMELSRQHPLAESLAELTRERLFQRILLRGLDRKDVGRFIEVATGIGPPEGLVTAVYTQTEGNPLFVTEIVRLLVQEGDLTADRSTGGDSWTVRIPEGVREVIGRRLNRLSERCNETLTVASILGREFRFDQLKSLVEDISEDRLLDVLDEALGARVIEEMPSVVGQYQFTHALMQETLVEEISLTRRVRLHSRIATALEELYGSGSEAHAAELAHHFTQAEAVLGPDKLIKYSSISGFRALSDYAFEEAFDYLERALAGKGVSSGGTEIAPDEESAALLFGLGQALSGNTDRIGESASIDIFSRAFHYYVNAGDIDKAVEIAGFGHGNLGYELISVALELVPQDSYEAGRLFARSVMPLRNEYEKAQHAIEQAIAIARREDDVDLEMKTLVSAACIDFSYRKYEESLERNHRALELSKVVNQLVEESHLRYDLMHVNYGLGNLDEAASHAEAMVEVSKRSGQRRWQASALEISENISSAKGDWITSRELT</sequence>
<evidence type="ECO:0000313" key="4">
    <source>
        <dbReference type="EMBL" id="SVB23897.1"/>
    </source>
</evidence>
<feature type="non-terminal residue" evidence="4">
    <location>
        <position position="654"/>
    </location>
</feature>
<dbReference type="PANTHER" id="PTHR16305:SF28">
    <property type="entry name" value="GUANYLATE CYCLASE DOMAIN-CONTAINING PROTEIN"/>
    <property type="match status" value="1"/>
</dbReference>
<feature type="domain" description="Orc1-like AAA ATPase" evidence="3">
    <location>
        <begin position="2"/>
        <end position="159"/>
    </location>
</feature>
<accession>A0A382CEZ3</accession>
<dbReference type="SUPFAM" id="SSF48452">
    <property type="entry name" value="TPR-like"/>
    <property type="match status" value="1"/>
</dbReference>
<dbReference type="PANTHER" id="PTHR16305">
    <property type="entry name" value="TESTICULAR SOLUBLE ADENYLYL CYCLASE"/>
    <property type="match status" value="1"/>
</dbReference>
<dbReference type="SUPFAM" id="SSF52540">
    <property type="entry name" value="P-loop containing nucleoside triphosphate hydrolases"/>
    <property type="match status" value="1"/>
</dbReference>
<name>A0A382CEZ3_9ZZZZ</name>
<evidence type="ECO:0000259" key="3">
    <source>
        <dbReference type="Pfam" id="PF13191"/>
    </source>
</evidence>
<evidence type="ECO:0000256" key="1">
    <source>
        <dbReference type="ARBA" id="ARBA00022741"/>
    </source>
</evidence>
<dbReference type="EMBL" id="UINC01033898">
    <property type="protein sequence ID" value="SVB23897.1"/>
    <property type="molecule type" value="Genomic_DNA"/>
</dbReference>
<dbReference type="InterPro" id="IPR041664">
    <property type="entry name" value="AAA_16"/>
</dbReference>
<gene>
    <name evidence="4" type="ORF">METZ01_LOCUS176751</name>
</gene>
<protein>
    <recommendedName>
        <fullName evidence="3">Orc1-like AAA ATPase domain-containing protein</fullName>
    </recommendedName>
</protein>
<keyword evidence="2" id="KW-0067">ATP-binding</keyword>
<dbReference type="Pfam" id="PF13191">
    <property type="entry name" value="AAA_16"/>
    <property type="match status" value="1"/>
</dbReference>
<organism evidence="4">
    <name type="scientific">marine metagenome</name>
    <dbReference type="NCBI Taxonomy" id="408172"/>
    <lineage>
        <taxon>unclassified sequences</taxon>
        <taxon>metagenomes</taxon>
        <taxon>ecological metagenomes</taxon>
    </lineage>
</organism>
<dbReference type="Gene3D" id="1.25.40.10">
    <property type="entry name" value="Tetratricopeptide repeat domain"/>
    <property type="match status" value="1"/>
</dbReference>
<evidence type="ECO:0000256" key="2">
    <source>
        <dbReference type="ARBA" id="ARBA00022840"/>
    </source>
</evidence>
<reference evidence="4" key="1">
    <citation type="submission" date="2018-05" db="EMBL/GenBank/DDBJ databases">
        <authorList>
            <person name="Lanie J.A."/>
            <person name="Ng W.-L."/>
            <person name="Kazmierczak K.M."/>
            <person name="Andrzejewski T.M."/>
            <person name="Davidsen T.M."/>
            <person name="Wayne K.J."/>
            <person name="Tettelin H."/>
            <person name="Glass J.I."/>
            <person name="Rusch D."/>
            <person name="Podicherti R."/>
            <person name="Tsui H.-C.T."/>
            <person name="Winkler M.E."/>
        </authorList>
    </citation>
    <scope>NUCLEOTIDE SEQUENCE</scope>
</reference>
<keyword evidence="1" id="KW-0547">Nucleotide-binding</keyword>
<dbReference type="GO" id="GO:0005737">
    <property type="term" value="C:cytoplasm"/>
    <property type="evidence" value="ECO:0007669"/>
    <property type="project" value="TreeGrafter"/>
</dbReference>
<dbReference type="InterPro" id="IPR011990">
    <property type="entry name" value="TPR-like_helical_dom_sf"/>
</dbReference>
<dbReference type="AlphaFoldDB" id="A0A382CEZ3"/>
<dbReference type="InterPro" id="IPR027417">
    <property type="entry name" value="P-loop_NTPase"/>
</dbReference>
<feature type="non-terminal residue" evidence="4">
    <location>
        <position position="1"/>
    </location>
</feature>
<dbReference type="Gene3D" id="3.40.50.300">
    <property type="entry name" value="P-loop containing nucleotide triphosphate hydrolases"/>
    <property type="match status" value="1"/>
</dbReference>